<dbReference type="Proteomes" id="UP000623608">
    <property type="component" value="Unassembled WGS sequence"/>
</dbReference>
<dbReference type="CDD" id="cd01283">
    <property type="entry name" value="cytidine_deaminase"/>
    <property type="match status" value="1"/>
</dbReference>
<evidence type="ECO:0000313" key="14">
    <source>
        <dbReference type="Proteomes" id="UP000623608"/>
    </source>
</evidence>
<dbReference type="EC" id="3.5.4.5" evidence="3"/>
<dbReference type="SUPFAM" id="SSF53927">
    <property type="entry name" value="Cytidine deaminase-like"/>
    <property type="match status" value="1"/>
</dbReference>
<dbReference type="RefSeq" id="WP_203812280.1">
    <property type="nucleotide sequence ID" value="NZ_BOMY01000045.1"/>
</dbReference>
<evidence type="ECO:0000256" key="4">
    <source>
        <dbReference type="ARBA" id="ARBA00018266"/>
    </source>
</evidence>
<evidence type="ECO:0000256" key="8">
    <source>
        <dbReference type="ARBA" id="ARBA00032005"/>
    </source>
</evidence>
<evidence type="ECO:0000256" key="6">
    <source>
        <dbReference type="ARBA" id="ARBA00022801"/>
    </source>
</evidence>
<dbReference type="GO" id="GO:0072527">
    <property type="term" value="P:pyrimidine-containing compound metabolic process"/>
    <property type="evidence" value="ECO:0007669"/>
    <property type="project" value="UniProtKB-ARBA"/>
</dbReference>
<comment type="function">
    <text evidence="11">Recycles cytidine and 2-deoxycytidine for uridine and 2-deoxyuridine synthesis, respectively. Catalyzes the hydrolytic deamination of cytidine and 2-deoxycytidine to form, respectively, uridine and 2-deoxyuridine.</text>
</comment>
<comment type="caution">
    <text evidence="13">The sequence shown here is derived from an EMBL/GenBank/DDBJ whole genome shotgun (WGS) entry which is preliminary data.</text>
</comment>
<proteinExistence type="inferred from homology"/>
<dbReference type="InterPro" id="IPR002125">
    <property type="entry name" value="CMP_dCMP_dom"/>
</dbReference>
<organism evidence="13 14">
    <name type="scientific">Paractinoplanes tereljensis</name>
    <dbReference type="NCBI Taxonomy" id="571912"/>
    <lineage>
        <taxon>Bacteria</taxon>
        <taxon>Bacillati</taxon>
        <taxon>Actinomycetota</taxon>
        <taxon>Actinomycetes</taxon>
        <taxon>Micromonosporales</taxon>
        <taxon>Micromonosporaceae</taxon>
        <taxon>Paractinoplanes</taxon>
    </lineage>
</organism>
<dbReference type="PANTHER" id="PTHR11644">
    <property type="entry name" value="CYTIDINE DEAMINASE"/>
    <property type="match status" value="1"/>
</dbReference>
<dbReference type="FunFam" id="3.40.140.10:FF:000008">
    <property type="entry name" value="Cytidine deaminase"/>
    <property type="match status" value="1"/>
</dbReference>
<evidence type="ECO:0000259" key="12">
    <source>
        <dbReference type="PROSITE" id="PS51747"/>
    </source>
</evidence>
<accession>A0A919TY05</accession>
<reference evidence="13" key="1">
    <citation type="submission" date="2021-01" db="EMBL/GenBank/DDBJ databases">
        <title>Whole genome shotgun sequence of Actinoplanes tereljensis NBRC 105297.</title>
        <authorList>
            <person name="Komaki H."/>
            <person name="Tamura T."/>
        </authorList>
    </citation>
    <scope>NUCLEOTIDE SEQUENCE</scope>
    <source>
        <strain evidence="13">NBRC 105297</strain>
    </source>
</reference>
<evidence type="ECO:0000256" key="9">
    <source>
        <dbReference type="ARBA" id="ARBA00049252"/>
    </source>
</evidence>
<evidence type="ECO:0000256" key="3">
    <source>
        <dbReference type="ARBA" id="ARBA00012783"/>
    </source>
</evidence>
<feature type="domain" description="CMP/dCMP-type deaminase" evidence="12">
    <location>
        <begin position="3"/>
        <end position="125"/>
    </location>
</feature>
<evidence type="ECO:0000256" key="1">
    <source>
        <dbReference type="ARBA" id="ARBA00001947"/>
    </source>
</evidence>
<dbReference type="Gene3D" id="3.40.140.10">
    <property type="entry name" value="Cytidine Deaminase, domain 2"/>
    <property type="match status" value="1"/>
</dbReference>
<dbReference type="GO" id="GO:0008270">
    <property type="term" value="F:zinc ion binding"/>
    <property type="evidence" value="ECO:0007669"/>
    <property type="project" value="TreeGrafter"/>
</dbReference>
<gene>
    <name evidence="13" type="ORF">Ate02nite_71420</name>
</gene>
<dbReference type="InterPro" id="IPR050202">
    <property type="entry name" value="Cyt/Deoxycyt_deaminase"/>
</dbReference>
<dbReference type="GO" id="GO:0004126">
    <property type="term" value="F:cytidine deaminase activity"/>
    <property type="evidence" value="ECO:0007669"/>
    <property type="project" value="UniProtKB-EC"/>
</dbReference>
<dbReference type="EMBL" id="BOMY01000045">
    <property type="protein sequence ID" value="GIF24412.1"/>
    <property type="molecule type" value="Genomic_DNA"/>
</dbReference>
<keyword evidence="14" id="KW-1185">Reference proteome</keyword>
<dbReference type="GO" id="GO:0055086">
    <property type="term" value="P:nucleobase-containing small molecule metabolic process"/>
    <property type="evidence" value="ECO:0007669"/>
    <property type="project" value="UniProtKB-ARBA"/>
</dbReference>
<dbReference type="InterPro" id="IPR016193">
    <property type="entry name" value="Cytidine_deaminase-like"/>
</dbReference>
<sequence>MEIDWAGLRAAAIEAMRHAYAPYSDFPVGVAALVDDGRIVVGCNVENASYGVGLCAECGLVSSLHATGGGRLVAVSCVDANGDPLMPCGRCRQLLFEHGGAECLVEHQSGPLKMSELLPHAFGPDDLEKVNGPAAGHEVPTALAKWRGRGTVFVHPDLAGGETVWTGYWERSAGSPDESDATKGVLEEGPNFPTTAAAVGWGRVRTPRIVVVDADGGLAWAGEGDPPDGIPARWQEEK</sequence>
<evidence type="ECO:0000256" key="11">
    <source>
        <dbReference type="ARBA" id="ARBA00056327"/>
    </source>
</evidence>
<dbReference type="AlphaFoldDB" id="A0A919TY05"/>
<name>A0A919TY05_9ACTN</name>
<dbReference type="PANTHER" id="PTHR11644:SF2">
    <property type="entry name" value="CYTIDINE DEAMINASE"/>
    <property type="match status" value="1"/>
</dbReference>
<keyword evidence="5" id="KW-0479">Metal-binding</keyword>
<dbReference type="Pfam" id="PF00383">
    <property type="entry name" value="dCMP_cyt_deam_1"/>
    <property type="match status" value="1"/>
</dbReference>
<evidence type="ECO:0000256" key="5">
    <source>
        <dbReference type="ARBA" id="ARBA00022723"/>
    </source>
</evidence>
<evidence type="ECO:0000313" key="13">
    <source>
        <dbReference type="EMBL" id="GIF24412.1"/>
    </source>
</evidence>
<comment type="catalytic activity">
    <reaction evidence="9">
        <text>2'-deoxycytidine + H2O + H(+) = 2'-deoxyuridine + NH4(+)</text>
        <dbReference type="Rhea" id="RHEA:13433"/>
        <dbReference type="ChEBI" id="CHEBI:15377"/>
        <dbReference type="ChEBI" id="CHEBI:15378"/>
        <dbReference type="ChEBI" id="CHEBI:15698"/>
        <dbReference type="ChEBI" id="CHEBI:16450"/>
        <dbReference type="ChEBI" id="CHEBI:28938"/>
        <dbReference type="EC" id="3.5.4.5"/>
    </reaction>
</comment>
<evidence type="ECO:0000256" key="7">
    <source>
        <dbReference type="ARBA" id="ARBA00022833"/>
    </source>
</evidence>
<keyword evidence="6" id="KW-0378">Hydrolase</keyword>
<comment type="similarity">
    <text evidence="2">Belongs to the cytidine and deoxycytidylate deaminase family.</text>
</comment>
<protein>
    <recommendedName>
        <fullName evidence="4">Cytidine deaminase</fullName>
        <ecNumber evidence="3">3.5.4.5</ecNumber>
    </recommendedName>
    <alternativeName>
        <fullName evidence="8">Cytidine aminohydrolase</fullName>
    </alternativeName>
</protein>
<dbReference type="NCBIfam" id="NF004064">
    <property type="entry name" value="PRK05578.1"/>
    <property type="match status" value="1"/>
</dbReference>
<dbReference type="GO" id="GO:0005829">
    <property type="term" value="C:cytosol"/>
    <property type="evidence" value="ECO:0007669"/>
    <property type="project" value="TreeGrafter"/>
</dbReference>
<evidence type="ECO:0000256" key="2">
    <source>
        <dbReference type="ARBA" id="ARBA00006576"/>
    </source>
</evidence>
<comment type="catalytic activity">
    <reaction evidence="10">
        <text>cytidine + H2O + H(+) = uridine + NH4(+)</text>
        <dbReference type="Rhea" id="RHEA:16069"/>
        <dbReference type="ChEBI" id="CHEBI:15377"/>
        <dbReference type="ChEBI" id="CHEBI:15378"/>
        <dbReference type="ChEBI" id="CHEBI:16704"/>
        <dbReference type="ChEBI" id="CHEBI:17562"/>
        <dbReference type="ChEBI" id="CHEBI:28938"/>
        <dbReference type="EC" id="3.5.4.5"/>
    </reaction>
</comment>
<evidence type="ECO:0000256" key="10">
    <source>
        <dbReference type="ARBA" id="ARBA00049558"/>
    </source>
</evidence>
<comment type="cofactor">
    <cofactor evidence="1">
        <name>Zn(2+)</name>
        <dbReference type="ChEBI" id="CHEBI:29105"/>
    </cofactor>
</comment>
<keyword evidence="7" id="KW-0862">Zinc</keyword>
<dbReference type="PROSITE" id="PS51747">
    <property type="entry name" value="CYT_DCMP_DEAMINASES_2"/>
    <property type="match status" value="1"/>
</dbReference>